<dbReference type="InterPro" id="IPR007569">
    <property type="entry name" value="DUF559"/>
</dbReference>
<feature type="domain" description="DUF559" evidence="1">
    <location>
        <begin position="2"/>
        <end position="56"/>
    </location>
</feature>
<evidence type="ECO:0000313" key="3">
    <source>
        <dbReference type="Proteomes" id="UP000198727"/>
    </source>
</evidence>
<proteinExistence type="predicted"/>
<dbReference type="Proteomes" id="UP000198727">
    <property type="component" value="Unassembled WGS sequence"/>
</dbReference>
<evidence type="ECO:0000259" key="1">
    <source>
        <dbReference type="Pfam" id="PF04480"/>
    </source>
</evidence>
<sequence length="63" mass="7419">MQYRIALEYDGYAAHEERAVYDAERDERMAARGWIVVRARADDLRDPSRVLAELRAAFDKRPH</sequence>
<dbReference type="AlphaFoldDB" id="A0A1I5WQU2"/>
<dbReference type="RefSeq" id="WP_341770811.1">
    <property type="nucleotide sequence ID" value="NZ_FOWW01000005.1"/>
</dbReference>
<accession>A0A1I5WQU2</accession>
<name>A0A1I5WQU2_9PSEU</name>
<reference evidence="3" key="1">
    <citation type="submission" date="2016-10" db="EMBL/GenBank/DDBJ databases">
        <authorList>
            <person name="Varghese N."/>
            <person name="Submissions S."/>
        </authorList>
    </citation>
    <scope>NUCLEOTIDE SEQUENCE [LARGE SCALE GENOMIC DNA]</scope>
    <source>
        <strain evidence="3">CGMCC 4.5579</strain>
    </source>
</reference>
<organism evidence="2 3">
    <name type="scientific">Amycolatopsis arida</name>
    <dbReference type="NCBI Taxonomy" id="587909"/>
    <lineage>
        <taxon>Bacteria</taxon>
        <taxon>Bacillati</taxon>
        <taxon>Actinomycetota</taxon>
        <taxon>Actinomycetes</taxon>
        <taxon>Pseudonocardiales</taxon>
        <taxon>Pseudonocardiaceae</taxon>
        <taxon>Amycolatopsis</taxon>
    </lineage>
</organism>
<gene>
    <name evidence="2" type="ORF">SAMN05421810_105221</name>
</gene>
<dbReference type="Pfam" id="PF04480">
    <property type="entry name" value="DUF559"/>
    <property type="match status" value="1"/>
</dbReference>
<dbReference type="STRING" id="587909.SAMN05421810_105221"/>
<protein>
    <recommendedName>
        <fullName evidence="1">DUF559 domain-containing protein</fullName>
    </recommendedName>
</protein>
<dbReference type="Gene3D" id="3.40.960.10">
    <property type="entry name" value="VSR Endonuclease"/>
    <property type="match status" value="1"/>
</dbReference>
<evidence type="ECO:0000313" key="2">
    <source>
        <dbReference type="EMBL" id="SFQ21951.1"/>
    </source>
</evidence>
<keyword evidence="3" id="KW-1185">Reference proteome</keyword>
<dbReference type="EMBL" id="FOWW01000005">
    <property type="protein sequence ID" value="SFQ21951.1"/>
    <property type="molecule type" value="Genomic_DNA"/>
</dbReference>